<dbReference type="Proteomes" id="UP000775213">
    <property type="component" value="Unassembled WGS sequence"/>
</dbReference>
<dbReference type="AlphaFoldDB" id="A0AAV7GSV3"/>
<sequence length="122" mass="11518">MKDPAIGGGDADPDVGDSVNGVYNGAVRDNGAEAEGQGLEHGDGFGGLDDTPEGGGEGDPATGEMENAGDFGGIGVVNGGGEGIRGAIADSGLEAEAVGGTEIELGGGGEDAVACRGLGGFP</sequence>
<proteinExistence type="predicted"/>
<keyword evidence="3" id="KW-1185">Reference proteome</keyword>
<feature type="region of interest" description="Disordered" evidence="1">
    <location>
        <begin position="1"/>
        <end position="74"/>
    </location>
</feature>
<evidence type="ECO:0000313" key="2">
    <source>
        <dbReference type="EMBL" id="KAH0459477.1"/>
    </source>
</evidence>
<protein>
    <submittedName>
        <fullName evidence="2">Uncharacterized protein</fullName>
    </submittedName>
</protein>
<reference evidence="2 3" key="1">
    <citation type="journal article" date="2021" name="Hortic Res">
        <title>Chromosome-scale assembly of the Dendrobium chrysotoxum genome enhances the understanding of orchid evolution.</title>
        <authorList>
            <person name="Zhang Y."/>
            <person name="Zhang G.Q."/>
            <person name="Zhang D."/>
            <person name="Liu X.D."/>
            <person name="Xu X.Y."/>
            <person name="Sun W.H."/>
            <person name="Yu X."/>
            <person name="Zhu X."/>
            <person name="Wang Z.W."/>
            <person name="Zhao X."/>
            <person name="Zhong W.Y."/>
            <person name="Chen H."/>
            <person name="Yin W.L."/>
            <person name="Huang T."/>
            <person name="Niu S.C."/>
            <person name="Liu Z.J."/>
        </authorList>
    </citation>
    <scope>NUCLEOTIDE SEQUENCE [LARGE SCALE GENOMIC DNA]</scope>
    <source>
        <strain evidence="2">Lindl</strain>
    </source>
</reference>
<name>A0AAV7GSV3_DENCH</name>
<accession>A0AAV7GSV3</accession>
<gene>
    <name evidence="2" type="ORF">IEQ34_012291</name>
</gene>
<organism evidence="2 3">
    <name type="scientific">Dendrobium chrysotoxum</name>
    <name type="common">Orchid</name>
    <dbReference type="NCBI Taxonomy" id="161865"/>
    <lineage>
        <taxon>Eukaryota</taxon>
        <taxon>Viridiplantae</taxon>
        <taxon>Streptophyta</taxon>
        <taxon>Embryophyta</taxon>
        <taxon>Tracheophyta</taxon>
        <taxon>Spermatophyta</taxon>
        <taxon>Magnoliopsida</taxon>
        <taxon>Liliopsida</taxon>
        <taxon>Asparagales</taxon>
        <taxon>Orchidaceae</taxon>
        <taxon>Epidendroideae</taxon>
        <taxon>Malaxideae</taxon>
        <taxon>Dendrobiinae</taxon>
        <taxon>Dendrobium</taxon>
    </lineage>
</organism>
<comment type="caution">
    <text evidence="2">The sequence shown here is derived from an EMBL/GenBank/DDBJ whole genome shotgun (WGS) entry which is preliminary data.</text>
</comment>
<dbReference type="EMBL" id="JAGFBR010000011">
    <property type="protein sequence ID" value="KAH0459477.1"/>
    <property type="molecule type" value="Genomic_DNA"/>
</dbReference>
<evidence type="ECO:0000256" key="1">
    <source>
        <dbReference type="SAM" id="MobiDB-lite"/>
    </source>
</evidence>
<evidence type="ECO:0000313" key="3">
    <source>
        <dbReference type="Proteomes" id="UP000775213"/>
    </source>
</evidence>
<feature type="compositionally biased region" description="Gly residues" evidence="1">
    <location>
        <begin position="1"/>
        <end position="10"/>
    </location>
</feature>